<keyword evidence="2" id="KW-1185">Reference proteome</keyword>
<organism evidence="1 2">
    <name type="scientific">Zhenhengia yiwuensis</name>
    <dbReference type="NCBI Taxonomy" id="2763666"/>
    <lineage>
        <taxon>Bacteria</taxon>
        <taxon>Bacillati</taxon>
        <taxon>Bacillota</taxon>
        <taxon>Clostridia</taxon>
        <taxon>Lachnospirales</taxon>
        <taxon>Lachnospiraceae</taxon>
        <taxon>Zhenhengia</taxon>
    </lineage>
</organism>
<dbReference type="AlphaFoldDB" id="A0A926IC55"/>
<name>A0A926IC55_9FIRM</name>
<dbReference type="InterPro" id="IPR037175">
    <property type="entry name" value="KFase_sf"/>
</dbReference>
<proteinExistence type="predicted"/>
<sequence>MKYIDLTLTVRKTNKAYQWAQTQLKKEIVMGHVGTHIDIYDKPNIPLDYMQTRGVLLDASHVTEGEITSDDVDLDYVKPGDFVLIRTGAIERHPYGSGLYFRQSPILSWELIEELIDSKVRFIGLDAPDMRRGHEHVQADKMCESKGIYVVENMKNLDQINPDTVCKVLTMWHEEPEATGIRCRVVAVQPEDDDEKSNHS</sequence>
<dbReference type="SUPFAM" id="SSF102198">
    <property type="entry name" value="Putative cyclase"/>
    <property type="match status" value="1"/>
</dbReference>
<dbReference type="InterPro" id="IPR007325">
    <property type="entry name" value="KFase/CYL"/>
</dbReference>
<gene>
    <name evidence="1" type="ORF">H8718_02240</name>
</gene>
<accession>A0A926IC55</accession>
<dbReference type="GO" id="GO:0019441">
    <property type="term" value="P:L-tryptophan catabolic process to kynurenine"/>
    <property type="evidence" value="ECO:0007669"/>
    <property type="project" value="InterPro"/>
</dbReference>
<dbReference type="Gene3D" id="3.50.30.50">
    <property type="entry name" value="Putative cyclase"/>
    <property type="match status" value="1"/>
</dbReference>
<dbReference type="Pfam" id="PF04199">
    <property type="entry name" value="Cyclase"/>
    <property type="match status" value="1"/>
</dbReference>
<dbReference type="EMBL" id="JACRSY010000003">
    <property type="protein sequence ID" value="MBC8578362.1"/>
    <property type="molecule type" value="Genomic_DNA"/>
</dbReference>
<comment type="caution">
    <text evidence="1">The sequence shown here is derived from an EMBL/GenBank/DDBJ whole genome shotgun (WGS) entry which is preliminary data.</text>
</comment>
<protein>
    <submittedName>
        <fullName evidence="1">Cyclase family protein</fullName>
    </submittedName>
</protein>
<reference evidence="1" key="1">
    <citation type="submission" date="2020-08" db="EMBL/GenBank/DDBJ databases">
        <title>Genome public.</title>
        <authorList>
            <person name="Liu C."/>
            <person name="Sun Q."/>
        </authorList>
    </citation>
    <scope>NUCLEOTIDE SEQUENCE</scope>
    <source>
        <strain evidence="1">NSJ-12</strain>
    </source>
</reference>
<evidence type="ECO:0000313" key="2">
    <source>
        <dbReference type="Proteomes" id="UP000655830"/>
    </source>
</evidence>
<evidence type="ECO:0000313" key="1">
    <source>
        <dbReference type="EMBL" id="MBC8578362.1"/>
    </source>
</evidence>
<dbReference type="GO" id="GO:0004061">
    <property type="term" value="F:arylformamidase activity"/>
    <property type="evidence" value="ECO:0007669"/>
    <property type="project" value="InterPro"/>
</dbReference>
<dbReference type="Proteomes" id="UP000655830">
    <property type="component" value="Unassembled WGS sequence"/>
</dbReference>
<dbReference type="RefSeq" id="WP_177670998.1">
    <property type="nucleotide sequence ID" value="NZ_JACRSY010000003.1"/>
</dbReference>